<dbReference type="EMBL" id="AP026866">
    <property type="protein sequence ID" value="BDS06849.1"/>
    <property type="molecule type" value="Genomic_DNA"/>
</dbReference>
<proteinExistence type="predicted"/>
<reference evidence="2" key="1">
    <citation type="submission" date="2024-07" db="EMBL/GenBank/DDBJ databases">
        <title>Complete genome sequence of Verrucomicrobiaceae bacterium NT6N.</title>
        <authorList>
            <person name="Huang C."/>
            <person name="Takami H."/>
            <person name="Hamasaki K."/>
        </authorList>
    </citation>
    <scope>NUCLEOTIDE SEQUENCE</scope>
    <source>
        <strain evidence="2">NT6N</strain>
    </source>
</reference>
<protein>
    <submittedName>
        <fullName evidence="2">Uncharacterized protein</fullName>
    </submittedName>
</protein>
<accession>A0AAT9FLF4</accession>
<feature type="chain" id="PRO_5043389411" evidence="1">
    <location>
        <begin position="23"/>
        <end position="195"/>
    </location>
</feature>
<evidence type="ECO:0000256" key="1">
    <source>
        <dbReference type="SAM" id="SignalP"/>
    </source>
</evidence>
<dbReference type="AlphaFoldDB" id="A0AAT9FLF4"/>
<dbReference type="KEGG" id="osu:NT6N_18890"/>
<evidence type="ECO:0000313" key="2">
    <source>
        <dbReference type="EMBL" id="BDS06849.1"/>
    </source>
</evidence>
<organism evidence="2">
    <name type="scientific">Oceaniferula spumae</name>
    <dbReference type="NCBI Taxonomy" id="2979115"/>
    <lineage>
        <taxon>Bacteria</taxon>
        <taxon>Pseudomonadati</taxon>
        <taxon>Verrucomicrobiota</taxon>
        <taxon>Verrucomicrobiia</taxon>
        <taxon>Verrucomicrobiales</taxon>
        <taxon>Verrucomicrobiaceae</taxon>
        <taxon>Oceaniferula</taxon>
    </lineage>
</organism>
<feature type="signal peptide" evidence="1">
    <location>
        <begin position="1"/>
        <end position="22"/>
    </location>
</feature>
<sequence length="195" mass="22099">MLVMKKLLTLILSAAVIGLVHADPLKKDPVEKGLREAYDLYKKRNYGEVSDKLRELLKLLDEKNQKRAEVVLPEEVESWKGGDLVRENLDALGGGLSVKRHYKNERKNISVKLIKDSPIADNIMKLLTNDDLVALSKRKTHTVSGIRAVMENPRKLQMVIGDEILLEVVGDKDTDEQDVVGFTRKLDINLMKKMK</sequence>
<gene>
    <name evidence="2" type="ORF">NT6N_18890</name>
</gene>
<name>A0AAT9FLF4_9BACT</name>
<keyword evidence="1" id="KW-0732">Signal</keyword>